<comment type="caution">
    <text evidence="1">The sequence shown here is derived from an EMBL/GenBank/DDBJ whole genome shotgun (WGS) entry which is preliminary data.</text>
</comment>
<proteinExistence type="predicted"/>
<name>A0A438C9S2_VITVI</name>
<evidence type="ECO:0000313" key="1">
    <source>
        <dbReference type="EMBL" id="RVW19929.1"/>
    </source>
</evidence>
<accession>A0A438C9S2</accession>
<sequence length="86" mass="9514">MIEESTLKLIAIIIKEKLEEGLICMPYIASNRQLVEILTKGLPQVNFEGLLIKLGMIDIHASCTNLRESIEESESLMEIGSAILGN</sequence>
<evidence type="ECO:0000313" key="2">
    <source>
        <dbReference type="Proteomes" id="UP000288805"/>
    </source>
</evidence>
<dbReference type="EMBL" id="QGNW01002417">
    <property type="protein sequence ID" value="RVW19929.1"/>
    <property type="molecule type" value="Genomic_DNA"/>
</dbReference>
<dbReference type="Proteomes" id="UP000288805">
    <property type="component" value="Unassembled WGS sequence"/>
</dbReference>
<gene>
    <name evidence="1" type="ORF">CK203_112976</name>
</gene>
<dbReference type="AlphaFoldDB" id="A0A438C9S2"/>
<reference evidence="1 2" key="1">
    <citation type="journal article" date="2018" name="PLoS Genet.">
        <title>Population sequencing reveals clonal diversity and ancestral inbreeding in the grapevine cultivar Chardonnay.</title>
        <authorList>
            <person name="Roach M.J."/>
            <person name="Johnson D.L."/>
            <person name="Bohlmann J."/>
            <person name="van Vuuren H.J."/>
            <person name="Jones S.J."/>
            <person name="Pretorius I.S."/>
            <person name="Schmidt S.A."/>
            <person name="Borneman A.R."/>
        </authorList>
    </citation>
    <scope>NUCLEOTIDE SEQUENCE [LARGE SCALE GENOMIC DNA]</scope>
    <source>
        <strain evidence="2">cv. Chardonnay</strain>
        <tissue evidence="1">Leaf</tissue>
    </source>
</reference>
<organism evidence="1 2">
    <name type="scientific">Vitis vinifera</name>
    <name type="common">Grape</name>
    <dbReference type="NCBI Taxonomy" id="29760"/>
    <lineage>
        <taxon>Eukaryota</taxon>
        <taxon>Viridiplantae</taxon>
        <taxon>Streptophyta</taxon>
        <taxon>Embryophyta</taxon>
        <taxon>Tracheophyta</taxon>
        <taxon>Spermatophyta</taxon>
        <taxon>Magnoliopsida</taxon>
        <taxon>eudicotyledons</taxon>
        <taxon>Gunneridae</taxon>
        <taxon>Pentapetalae</taxon>
        <taxon>rosids</taxon>
        <taxon>Vitales</taxon>
        <taxon>Vitaceae</taxon>
        <taxon>Viteae</taxon>
        <taxon>Vitis</taxon>
    </lineage>
</organism>
<protein>
    <submittedName>
        <fullName evidence="1">Uncharacterized protein</fullName>
    </submittedName>
</protein>